<evidence type="ECO:0000313" key="8">
    <source>
        <dbReference type="Proteomes" id="UP000198460"/>
    </source>
</evidence>
<dbReference type="InterPro" id="IPR050189">
    <property type="entry name" value="MFS_Efflux_Transporters"/>
</dbReference>
<reference evidence="7 8" key="1">
    <citation type="submission" date="2017-04" db="EMBL/GenBank/DDBJ databases">
        <authorList>
            <person name="Afonso C.L."/>
            <person name="Miller P.J."/>
            <person name="Scott M.A."/>
            <person name="Spackman E."/>
            <person name="Goraichik I."/>
            <person name="Dimitrov K.M."/>
            <person name="Suarez D.L."/>
            <person name="Swayne D.E."/>
        </authorList>
    </citation>
    <scope>NUCLEOTIDE SEQUENCE [LARGE SCALE GENOMIC DNA]</scope>
    <source>
        <strain evidence="7">LMG 28154</strain>
    </source>
</reference>
<feature type="transmembrane region" description="Helical" evidence="6">
    <location>
        <begin position="273"/>
        <end position="292"/>
    </location>
</feature>
<feature type="transmembrane region" description="Helical" evidence="6">
    <location>
        <begin position="132"/>
        <end position="152"/>
    </location>
</feature>
<feature type="transmembrane region" description="Helical" evidence="6">
    <location>
        <begin position="164"/>
        <end position="186"/>
    </location>
</feature>
<feature type="transmembrane region" description="Helical" evidence="6">
    <location>
        <begin position="355"/>
        <end position="378"/>
    </location>
</feature>
<dbReference type="InterPro" id="IPR011701">
    <property type="entry name" value="MFS"/>
</dbReference>
<feature type="transmembrane region" description="Helical" evidence="6">
    <location>
        <begin position="324"/>
        <end position="343"/>
    </location>
</feature>
<evidence type="ECO:0000256" key="5">
    <source>
        <dbReference type="ARBA" id="ARBA00023136"/>
    </source>
</evidence>
<evidence type="ECO:0000256" key="2">
    <source>
        <dbReference type="ARBA" id="ARBA00022475"/>
    </source>
</evidence>
<dbReference type="InterPro" id="IPR036259">
    <property type="entry name" value="MFS_trans_sf"/>
</dbReference>
<evidence type="ECO:0000256" key="3">
    <source>
        <dbReference type="ARBA" id="ARBA00022692"/>
    </source>
</evidence>
<proteinExistence type="predicted"/>
<dbReference type="Proteomes" id="UP000198460">
    <property type="component" value="Unassembled WGS sequence"/>
</dbReference>
<feature type="transmembrane region" description="Helical" evidence="6">
    <location>
        <begin position="299"/>
        <end position="318"/>
    </location>
</feature>
<dbReference type="SUPFAM" id="SSF103473">
    <property type="entry name" value="MFS general substrate transporter"/>
    <property type="match status" value="1"/>
</dbReference>
<dbReference type="EMBL" id="FXAN01000025">
    <property type="protein sequence ID" value="SMF98410.1"/>
    <property type="molecule type" value="Genomic_DNA"/>
</dbReference>
<evidence type="ECO:0000256" key="6">
    <source>
        <dbReference type="SAM" id="Phobius"/>
    </source>
</evidence>
<keyword evidence="3 6" id="KW-0812">Transmembrane</keyword>
<dbReference type="Pfam" id="PF07690">
    <property type="entry name" value="MFS_1"/>
    <property type="match status" value="1"/>
</dbReference>
<dbReference type="GO" id="GO:0005886">
    <property type="term" value="C:plasma membrane"/>
    <property type="evidence" value="ECO:0007669"/>
    <property type="project" value="UniProtKB-SubCell"/>
</dbReference>
<sequence length="410" mass="41830">MRRRFRVESCHRMPIMKTFPQDPSLSSSPLPTGTQAFTHGTLAALVAFAAITPLQLLVAPAVAGQLGTQLGLTASQIGAYFFIELGAFSAATLPSYLWLGRIDARRVAWWACAIFCVGNLATAVLMPGFVPLLALRAATALGGGTLMVLCMTSAAMSEHSERVYGLWVVGQLIAGAAGLFVLPHLFNAVGLRALYGVLAALTLCAAPLAGHFPATPRARRPRARTAGPHAARALAALAVAGILTFYLAIGGVWTFASRAAAAAGFDASATGNVLAIASLTGIAGAALASGLGGRASRRAMLYAGYGILAVSLALLAAAPGPAGYVAAIFGFKFSWTFVLPFMLASVAAVDASGRLIATLNLVIGCGLAAGPLIAGLMLDGGGTLRALFALAAGVSIVSLATLLRVERDAR</sequence>
<evidence type="ECO:0000256" key="1">
    <source>
        <dbReference type="ARBA" id="ARBA00004651"/>
    </source>
</evidence>
<comment type="subcellular location">
    <subcellularLocation>
        <location evidence="1">Cell membrane</location>
        <topology evidence="1">Multi-pass membrane protein</topology>
    </subcellularLocation>
</comment>
<accession>A0A238GZK6</accession>
<keyword evidence="2" id="KW-1003">Cell membrane</keyword>
<evidence type="ECO:0000256" key="4">
    <source>
        <dbReference type="ARBA" id="ARBA00022989"/>
    </source>
</evidence>
<feature type="transmembrane region" description="Helical" evidence="6">
    <location>
        <begin position="192"/>
        <end position="212"/>
    </location>
</feature>
<evidence type="ECO:0000313" key="7">
    <source>
        <dbReference type="EMBL" id="SMF98410.1"/>
    </source>
</evidence>
<dbReference type="GO" id="GO:0022857">
    <property type="term" value="F:transmembrane transporter activity"/>
    <property type="evidence" value="ECO:0007669"/>
    <property type="project" value="InterPro"/>
</dbReference>
<dbReference type="PANTHER" id="PTHR43124:SF10">
    <property type="entry name" value="PURINE EFFLUX PUMP PBUE"/>
    <property type="match status" value="1"/>
</dbReference>
<feature type="transmembrane region" description="Helical" evidence="6">
    <location>
        <begin position="384"/>
        <end position="405"/>
    </location>
</feature>
<dbReference type="Gene3D" id="1.20.1250.20">
    <property type="entry name" value="MFS general substrate transporter like domains"/>
    <property type="match status" value="2"/>
</dbReference>
<gene>
    <name evidence="7" type="ORF">BSIN_1694</name>
</gene>
<dbReference type="PANTHER" id="PTHR43124">
    <property type="entry name" value="PURINE EFFLUX PUMP PBUE"/>
    <property type="match status" value="1"/>
</dbReference>
<feature type="transmembrane region" description="Helical" evidence="6">
    <location>
        <begin position="107"/>
        <end position="126"/>
    </location>
</feature>
<feature type="transmembrane region" description="Helical" evidence="6">
    <location>
        <begin position="79"/>
        <end position="100"/>
    </location>
</feature>
<keyword evidence="4 6" id="KW-1133">Transmembrane helix</keyword>
<name>A0A238GZK6_9BURK</name>
<keyword evidence="5 6" id="KW-0472">Membrane</keyword>
<organism evidence="7 8">
    <name type="scientific">Burkholderia singularis</name>
    <dbReference type="NCBI Taxonomy" id="1503053"/>
    <lineage>
        <taxon>Bacteria</taxon>
        <taxon>Pseudomonadati</taxon>
        <taxon>Pseudomonadota</taxon>
        <taxon>Betaproteobacteria</taxon>
        <taxon>Burkholderiales</taxon>
        <taxon>Burkholderiaceae</taxon>
        <taxon>Burkholderia</taxon>
        <taxon>pseudomallei group</taxon>
    </lineage>
</organism>
<dbReference type="AlphaFoldDB" id="A0A238GZK6"/>
<protein>
    <submittedName>
        <fullName evidence="7">Permeases of the major facilitator superfamily</fullName>
    </submittedName>
</protein>
<feature type="transmembrane region" description="Helical" evidence="6">
    <location>
        <begin position="233"/>
        <end position="253"/>
    </location>
</feature>